<dbReference type="GO" id="GO:0008270">
    <property type="term" value="F:zinc ion binding"/>
    <property type="evidence" value="ECO:0007669"/>
    <property type="project" value="UniProtKB-UniRule"/>
</dbReference>
<dbReference type="InterPro" id="IPR027540">
    <property type="entry name" value="Coq4_euk"/>
</dbReference>
<dbReference type="HAMAP" id="MF_03111">
    <property type="entry name" value="Coq4"/>
    <property type="match status" value="1"/>
</dbReference>
<comment type="function">
    <text evidence="6">Lyase that catalyzes the C1-decarboxylation of 4-hydroxy-3-methoxy-5-(all-trans-polyprenyl)benzoic acid into 2-methoxy-6-(all-trans-polyprenyl)phenol during ubiquinone biosynthesis.</text>
</comment>
<dbReference type="OMA" id="KARLCER"/>
<comment type="similarity">
    <text evidence="6">Belongs to the COQ4 family.</text>
</comment>
<comment type="subcellular location">
    <subcellularLocation>
        <location evidence="6">Mitochondrion inner membrane</location>
        <topology evidence="6">Peripheral membrane protein</topology>
        <orientation evidence="6">Matrix side</orientation>
    </subcellularLocation>
</comment>
<keyword evidence="2 6" id="KW-0999">Mitochondrion inner membrane</keyword>
<dbReference type="eggNOG" id="KOG3244">
    <property type="taxonomic scope" value="Eukaryota"/>
</dbReference>
<dbReference type="RefSeq" id="XP_013760021.1">
    <property type="nucleotide sequence ID" value="XM_013904567.1"/>
</dbReference>
<evidence type="ECO:0000256" key="3">
    <source>
        <dbReference type="ARBA" id="ARBA00023128"/>
    </source>
</evidence>
<gene>
    <name evidence="7" type="ORF">AMSG_03170</name>
</gene>
<dbReference type="InterPro" id="IPR007715">
    <property type="entry name" value="Coq4"/>
</dbReference>
<comment type="pathway">
    <text evidence="6">Cofactor biosynthesis; ubiquinone biosynthesis.</text>
</comment>
<evidence type="ECO:0000256" key="4">
    <source>
        <dbReference type="ARBA" id="ARBA00023136"/>
    </source>
</evidence>
<keyword evidence="7" id="KW-0830">Ubiquinone</keyword>
<keyword evidence="6" id="KW-0862">Zinc</keyword>
<comment type="cofactor">
    <cofactor evidence="6">
        <name>Zn(2+)</name>
        <dbReference type="ChEBI" id="CHEBI:29105"/>
    </cofactor>
</comment>
<evidence type="ECO:0000256" key="6">
    <source>
        <dbReference type="HAMAP-Rule" id="MF_03111"/>
    </source>
</evidence>
<dbReference type="PANTHER" id="PTHR12922">
    <property type="entry name" value="UBIQUINONE BIOSYNTHESIS PROTEIN"/>
    <property type="match status" value="1"/>
</dbReference>
<evidence type="ECO:0000256" key="5">
    <source>
        <dbReference type="ARBA" id="ARBA00023239"/>
    </source>
</evidence>
<organism evidence="7 8">
    <name type="scientific">Thecamonas trahens ATCC 50062</name>
    <dbReference type="NCBI Taxonomy" id="461836"/>
    <lineage>
        <taxon>Eukaryota</taxon>
        <taxon>Apusozoa</taxon>
        <taxon>Apusomonadida</taxon>
        <taxon>Apusomonadidae</taxon>
        <taxon>Thecamonas</taxon>
    </lineage>
</organism>
<dbReference type="Proteomes" id="UP000054408">
    <property type="component" value="Unassembled WGS sequence"/>
</dbReference>
<evidence type="ECO:0000256" key="1">
    <source>
        <dbReference type="ARBA" id="ARBA00022688"/>
    </source>
</evidence>
<evidence type="ECO:0000313" key="8">
    <source>
        <dbReference type="Proteomes" id="UP000054408"/>
    </source>
</evidence>
<accession>A0A0L0D3K8</accession>
<dbReference type="GO" id="GO:0031314">
    <property type="term" value="C:extrinsic component of mitochondrial inner membrane"/>
    <property type="evidence" value="ECO:0007669"/>
    <property type="project" value="UniProtKB-UniRule"/>
</dbReference>
<keyword evidence="4 6" id="KW-0472">Membrane</keyword>
<keyword evidence="3 6" id="KW-0496">Mitochondrion</keyword>
<dbReference type="EC" id="4.1.1.130" evidence="6"/>
<protein>
    <recommendedName>
        <fullName evidence="6">Ubiquinone biosynthesis protein COQ4 homolog, mitochondrial</fullName>
    </recommendedName>
    <alternativeName>
        <fullName evidence="6">4-hydroxy-3-methoxy-5-polyprenylbenzoate decarboxylase</fullName>
        <ecNumber evidence="6">4.1.1.130</ecNumber>
    </alternativeName>
    <alternativeName>
        <fullName evidence="6">Coenzyme Q biosynthesis protein 4 homolog</fullName>
    </alternativeName>
</protein>
<keyword evidence="6" id="KW-0479">Metal-binding</keyword>
<evidence type="ECO:0000256" key="2">
    <source>
        <dbReference type="ARBA" id="ARBA00022792"/>
    </source>
</evidence>
<comment type="catalytic activity">
    <reaction evidence="6">
        <text>a 4-hydroxy-3-methoxy-5-(all-trans-polyprenyl)benzoate + H(+) = a 2-methoxy-6-(all-trans-polyprenyl)phenol + CO2</text>
        <dbReference type="Rhea" id="RHEA:81179"/>
        <dbReference type="Rhea" id="RHEA-COMP:9551"/>
        <dbReference type="Rhea" id="RHEA-COMP:10931"/>
        <dbReference type="ChEBI" id="CHEBI:15378"/>
        <dbReference type="ChEBI" id="CHEBI:16526"/>
        <dbReference type="ChEBI" id="CHEBI:62731"/>
        <dbReference type="ChEBI" id="CHEBI:84443"/>
        <dbReference type="EC" id="4.1.1.130"/>
    </reaction>
</comment>
<feature type="binding site" evidence="6">
    <location>
        <position position="173"/>
    </location>
    <ligand>
        <name>Zn(2+)</name>
        <dbReference type="ChEBI" id="CHEBI:29105"/>
    </ligand>
</feature>
<keyword evidence="1 6" id="KW-0831">Ubiquinone biosynthesis</keyword>
<comment type="subunit">
    <text evidence="6">Component of a multi-subunit COQ enzyme complex.</text>
</comment>
<dbReference type="AlphaFoldDB" id="A0A0L0D3K8"/>
<feature type="binding site" evidence="6">
    <location>
        <position position="158"/>
    </location>
    <ligand>
        <name>Zn(2+)</name>
        <dbReference type="ChEBI" id="CHEBI:29105"/>
    </ligand>
</feature>
<keyword evidence="5 6" id="KW-0456">Lyase</keyword>
<keyword evidence="8" id="KW-1185">Reference proteome</keyword>
<proteinExistence type="inferred from homology"/>
<feature type="binding site" evidence="6">
    <location>
        <position position="157"/>
    </location>
    <ligand>
        <name>Zn(2+)</name>
        <dbReference type="ChEBI" id="CHEBI:29105"/>
    </ligand>
</feature>
<name>A0A0L0D3K8_THETB</name>
<dbReference type="GO" id="GO:0120539">
    <property type="term" value="F:4-hydroxy-3-methoxy-5-polyprenylbenzoate decarboxylase activity"/>
    <property type="evidence" value="ECO:0007669"/>
    <property type="project" value="UniProtKB-EC"/>
</dbReference>
<dbReference type="UniPathway" id="UPA00232"/>
<sequence length="216" mass="22665">MLRSVLGAGVGVVRGAVTASGRRAASLSPLQRVVLAAGAAVGAFLDPTRADLVSALGETTGLEALRTMRAQMARDETGARILAERPMIDSATAAEAAAALAADEAAGVVANTPESSFAAAYGTFLATHGFSPDERPAVRFVDDDELAYVMLRYRQVHDFWHVLYGVKPDVEGEVMLKWIEAGETGLPMNVLSALAGPFITSHHPQQPQGTAHVCVL</sequence>
<dbReference type="Pfam" id="PF05019">
    <property type="entry name" value="Coq4"/>
    <property type="match status" value="1"/>
</dbReference>
<evidence type="ECO:0000313" key="7">
    <source>
        <dbReference type="EMBL" id="KNC46741.1"/>
    </source>
</evidence>
<dbReference type="PANTHER" id="PTHR12922:SF7">
    <property type="entry name" value="UBIQUINONE BIOSYNTHESIS PROTEIN COQ4 HOMOLOG, MITOCHONDRIAL"/>
    <property type="match status" value="1"/>
</dbReference>
<dbReference type="EMBL" id="GL349444">
    <property type="protein sequence ID" value="KNC46741.1"/>
    <property type="molecule type" value="Genomic_DNA"/>
</dbReference>
<dbReference type="GeneID" id="25562791"/>
<feature type="binding site" evidence="6">
    <location>
        <position position="161"/>
    </location>
    <ligand>
        <name>Zn(2+)</name>
        <dbReference type="ChEBI" id="CHEBI:29105"/>
    </ligand>
</feature>
<dbReference type="OrthoDB" id="4249at2759"/>
<dbReference type="STRING" id="461836.A0A0L0D3K8"/>
<reference evidence="7 8" key="1">
    <citation type="submission" date="2010-05" db="EMBL/GenBank/DDBJ databases">
        <title>The Genome Sequence of Thecamonas trahens ATCC 50062.</title>
        <authorList>
            <consortium name="The Broad Institute Genome Sequencing Platform"/>
            <person name="Russ C."/>
            <person name="Cuomo C."/>
            <person name="Shea T."/>
            <person name="Young S.K."/>
            <person name="Zeng Q."/>
            <person name="Koehrsen M."/>
            <person name="Haas B."/>
            <person name="Borodovsky M."/>
            <person name="Guigo R."/>
            <person name="Alvarado L."/>
            <person name="Berlin A."/>
            <person name="Bochicchio J."/>
            <person name="Borenstein D."/>
            <person name="Chapman S."/>
            <person name="Chen Z."/>
            <person name="Freedman E."/>
            <person name="Gellesch M."/>
            <person name="Goldberg J."/>
            <person name="Griggs A."/>
            <person name="Gujja S."/>
            <person name="Heilman E."/>
            <person name="Heiman D."/>
            <person name="Hepburn T."/>
            <person name="Howarth C."/>
            <person name="Jen D."/>
            <person name="Larson L."/>
            <person name="Mehta T."/>
            <person name="Park D."/>
            <person name="Pearson M."/>
            <person name="Roberts A."/>
            <person name="Saif S."/>
            <person name="Shenoy N."/>
            <person name="Sisk P."/>
            <person name="Stolte C."/>
            <person name="Sykes S."/>
            <person name="Thomson T."/>
            <person name="Walk T."/>
            <person name="White J."/>
            <person name="Yandava C."/>
            <person name="Burger G."/>
            <person name="Gray M.W."/>
            <person name="Holland P.W.H."/>
            <person name="King N."/>
            <person name="Lang F.B.F."/>
            <person name="Roger A.J."/>
            <person name="Ruiz-Trillo I."/>
            <person name="Lander E."/>
            <person name="Nusbaum C."/>
        </authorList>
    </citation>
    <scope>NUCLEOTIDE SEQUENCE [LARGE SCALE GENOMIC DNA]</scope>
    <source>
        <strain evidence="7 8">ATCC 50062</strain>
    </source>
</reference>